<dbReference type="InterPro" id="IPR013815">
    <property type="entry name" value="ATP_grasp_subdomain_1"/>
</dbReference>
<gene>
    <name evidence="1" type="ORF">B4U80_12850</name>
</gene>
<proteinExistence type="predicted"/>
<dbReference type="PANTHER" id="PTHR34717">
    <property type="entry name" value="EG:BACR7A4.20 PROTEIN"/>
    <property type="match status" value="1"/>
</dbReference>
<dbReference type="VEuPathDB" id="VectorBase:LDEU004337"/>
<dbReference type="PANTHER" id="PTHR34717:SF1">
    <property type="entry name" value="EG:BACR7A4.20 PROTEIN"/>
    <property type="match status" value="1"/>
</dbReference>
<comment type="caution">
    <text evidence="1">The sequence shown here is derived from an EMBL/GenBank/DDBJ whole genome shotgun (WGS) entry which is preliminary data.</text>
</comment>
<organism evidence="1 2">
    <name type="scientific">Leptotrombidium deliense</name>
    <dbReference type="NCBI Taxonomy" id="299467"/>
    <lineage>
        <taxon>Eukaryota</taxon>
        <taxon>Metazoa</taxon>
        <taxon>Ecdysozoa</taxon>
        <taxon>Arthropoda</taxon>
        <taxon>Chelicerata</taxon>
        <taxon>Arachnida</taxon>
        <taxon>Acari</taxon>
        <taxon>Acariformes</taxon>
        <taxon>Trombidiformes</taxon>
        <taxon>Prostigmata</taxon>
        <taxon>Anystina</taxon>
        <taxon>Parasitengona</taxon>
        <taxon>Trombiculoidea</taxon>
        <taxon>Trombiculidae</taxon>
        <taxon>Leptotrombidium</taxon>
    </lineage>
</organism>
<evidence type="ECO:0000313" key="2">
    <source>
        <dbReference type="Proteomes" id="UP000288716"/>
    </source>
</evidence>
<sequence>MLRYLLTKRNLDSIQKANRERIEFYDYSSSDPYISGFIASEREWNLEKPDYGPEVNGKVFVKILLTLKVTEKKVYSIEEQYLTPVSEMKKTEYRTGALSIEILSPFRRMRLHFRGILKNEETGETVFVHFRFHWYALSNVFDHKCSFNSNFIAQQLIDNKSKETKVENRFEQFGNIKGTLKFGKGKEEQIFLWGWRSKSFCKKELSASRLLLVAKNGIAISVGSVSNKKHQYKYSYGLVTNNKGIDGVTDITTKKNVIEKISLKAFEFQVSTGSNMYAVSVGRDNKKFIRDAVINQVEAKCVCFYDTFHITVDSSIMYNELSFAYQSEYTSKATNDLVIPLSDKHATSVQLSGGKGSSLAILSRMTSLSRITPRFQVPKGIVVTSNAFNSFLEKNNQVLRRIDLLEKLAWYVEG</sequence>
<name>A0A443SJK3_9ACAR</name>
<dbReference type="GO" id="GO:0005524">
    <property type="term" value="F:ATP binding"/>
    <property type="evidence" value="ECO:0007669"/>
    <property type="project" value="InterPro"/>
</dbReference>
<keyword evidence="2" id="KW-1185">Reference proteome</keyword>
<reference evidence="1 2" key="1">
    <citation type="journal article" date="2018" name="Gigascience">
        <title>Genomes of trombidid mites reveal novel predicted allergens and laterally-transferred genes associated with secondary metabolism.</title>
        <authorList>
            <person name="Dong X."/>
            <person name="Chaisiri K."/>
            <person name="Xia D."/>
            <person name="Armstrong S.D."/>
            <person name="Fang Y."/>
            <person name="Donnelly M.J."/>
            <person name="Kadowaki T."/>
            <person name="McGarry J.W."/>
            <person name="Darby A.C."/>
            <person name="Makepeace B.L."/>
        </authorList>
    </citation>
    <scope>NUCLEOTIDE SEQUENCE [LARGE SCALE GENOMIC DNA]</scope>
    <source>
        <strain evidence="1">UoL-UT</strain>
    </source>
</reference>
<dbReference type="Proteomes" id="UP000288716">
    <property type="component" value="Unassembled WGS sequence"/>
</dbReference>
<evidence type="ECO:0000313" key="1">
    <source>
        <dbReference type="EMBL" id="RWS27701.1"/>
    </source>
</evidence>
<dbReference type="EMBL" id="NCKV01001830">
    <property type="protein sequence ID" value="RWS27701.1"/>
    <property type="molecule type" value="Genomic_DNA"/>
</dbReference>
<dbReference type="SUPFAM" id="SSF56059">
    <property type="entry name" value="Glutathione synthetase ATP-binding domain-like"/>
    <property type="match status" value="1"/>
</dbReference>
<dbReference type="Gene3D" id="3.30.1490.20">
    <property type="entry name" value="ATP-grasp fold, A domain"/>
    <property type="match status" value="1"/>
</dbReference>
<accession>A0A443SJK3</accession>
<dbReference type="AlphaFoldDB" id="A0A443SJK3"/>
<keyword evidence="1" id="KW-0670">Pyruvate</keyword>
<dbReference type="OrthoDB" id="6503891at2759"/>
<dbReference type="STRING" id="299467.A0A443SJK3"/>
<protein>
    <submittedName>
        <fullName evidence="1">Putative phosphoenolpyruvate synthase-like protein</fullName>
    </submittedName>
</protein>